<evidence type="ECO:0000313" key="4">
    <source>
        <dbReference type="Proteomes" id="UP000003081"/>
    </source>
</evidence>
<dbReference type="RefSeq" id="WP_003411824.1">
    <property type="nucleotide sequence ID" value="NZ_ACOM01000004.1"/>
</dbReference>
<accession>C4IE43</accession>
<dbReference type="CDD" id="cd00093">
    <property type="entry name" value="HTH_XRE"/>
    <property type="match status" value="1"/>
</dbReference>
<reference evidence="3 4" key="1">
    <citation type="submission" date="2009-08" db="EMBL/GenBank/DDBJ databases">
        <authorList>
            <person name="Shrivastava S."/>
            <person name="Brinkac L.B."/>
            <person name="Brown J.L."/>
            <person name="Bruce D.B."/>
            <person name="Detter C."/>
            <person name="Green L.D."/>
            <person name="Munk C.A."/>
            <person name="Rogers Y.C."/>
            <person name="Tapia R."/>
            <person name="Sims D.R."/>
            <person name="Smith L.A."/>
            <person name="Smith T.J."/>
            <person name="Sutton G."/>
            <person name="Brettin T."/>
        </authorList>
    </citation>
    <scope>NUCLEOTIDE SEQUENCE [LARGE SCALE GENOMIC DNA]</scope>
    <source>
        <strain evidence="4">E4 str. BoNT E BL5262</strain>
    </source>
</reference>
<dbReference type="EMBL" id="ACOM01000004">
    <property type="protein sequence ID" value="EEP55648.1"/>
    <property type="molecule type" value="Genomic_DNA"/>
</dbReference>
<gene>
    <name evidence="3" type="ORF">CLP_3625</name>
</gene>
<dbReference type="SUPFAM" id="SSF47413">
    <property type="entry name" value="lambda repressor-like DNA-binding domains"/>
    <property type="match status" value="1"/>
</dbReference>
<keyword evidence="1" id="KW-0238">DNA-binding</keyword>
<feature type="domain" description="HTH cro/C1-type" evidence="2">
    <location>
        <begin position="7"/>
        <end position="61"/>
    </location>
</feature>
<dbReference type="PROSITE" id="PS50943">
    <property type="entry name" value="HTH_CROC1"/>
    <property type="match status" value="1"/>
</dbReference>
<dbReference type="GO" id="GO:0003677">
    <property type="term" value="F:DNA binding"/>
    <property type="evidence" value="ECO:0007669"/>
    <property type="project" value="UniProtKB-KW"/>
</dbReference>
<dbReference type="HOGENOM" id="CLU_1683490_0_0_9"/>
<keyword evidence="4" id="KW-1185">Reference proteome</keyword>
<dbReference type="InterPro" id="IPR010982">
    <property type="entry name" value="Lambda_DNA-bd_dom_sf"/>
</dbReference>
<dbReference type="GO" id="GO:0003700">
    <property type="term" value="F:DNA-binding transcription factor activity"/>
    <property type="evidence" value="ECO:0007669"/>
    <property type="project" value="TreeGrafter"/>
</dbReference>
<organism evidence="3 4">
    <name type="scientific">Clostridium butyricum E4 str. BoNT E BL5262</name>
    <dbReference type="NCBI Taxonomy" id="632245"/>
    <lineage>
        <taxon>Bacteria</taxon>
        <taxon>Bacillati</taxon>
        <taxon>Bacillota</taxon>
        <taxon>Clostridia</taxon>
        <taxon>Eubacteriales</taxon>
        <taxon>Clostridiaceae</taxon>
        <taxon>Clostridium</taxon>
    </lineage>
</organism>
<dbReference type="PANTHER" id="PTHR46797:SF1">
    <property type="entry name" value="METHYLPHOSPHONATE SYNTHASE"/>
    <property type="match status" value="1"/>
</dbReference>
<dbReference type="Proteomes" id="UP000003081">
    <property type="component" value="Unassembled WGS sequence"/>
</dbReference>
<dbReference type="Gene3D" id="1.10.260.40">
    <property type="entry name" value="lambda repressor-like DNA-binding domains"/>
    <property type="match status" value="1"/>
</dbReference>
<dbReference type="Pfam" id="PF01381">
    <property type="entry name" value="HTH_3"/>
    <property type="match status" value="1"/>
</dbReference>
<dbReference type="SMART" id="SM00530">
    <property type="entry name" value="HTH_XRE"/>
    <property type="match status" value="1"/>
</dbReference>
<dbReference type="InterPro" id="IPR050807">
    <property type="entry name" value="TransReg_Diox_bact_type"/>
</dbReference>
<sequence length="156" mass="18072">MTIGARIRTSRKKANLTQAELAKLIDVSPSSIRMYETNKRNVSLEILKKISTALNISISDLIGYDNVDKDYISINTSKNSNTPKSNSFTRYDYARKLIESYNIDFERTINQNDPSNNTLTINKVVYTDEEFINLIDELIEFLEIKIELKRRNLKNK</sequence>
<dbReference type="AlphaFoldDB" id="C4IE43"/>
<protein>
    <submittedName>
        <fullName evidence="3">Helix-turn-helix domain protein</fullName>
    </submittedName>
</protein>
<name>C4IE43_CLOBU</name>
<comment type="caution">
    <text evidence="3">The sequence shown here is derived from an EMBL/GenBank/DDBJ whole genome shotgun (WGS) entry which is preliminary data.</text>
</comment>
<evidence type="ECO:0000259" key="2">
    <source>
        <dbReference type="PROSITE" id="PS50943"/>
    </source>
</evidence>
<dbReference type="PANTHER" id="PTHR46797">
    <property type="entry name" value="HTH-TYPE TRANSCRIPTIONAL REGULATOR"/>
    <property type="match status" value="1"/>
</dbReference>
<evidence type="ECO:0000313" key="3">
    <source>
        <dbReference type="EMBL" id="EEP55648.1"/>
    </source>
</evidence>
<dbReference type="GO" id="GO:0005829">
    <property type="term" value="C:cytosol"/>
    <property type="evidence" value="ECO:0007669"/>
    <property type="project" value="TreeGrafter"/>
</dbReference>
<proteinExistence type="predicted"/>
<evidence type="ECO:0000256" key="1">
    <source>
        <dbReference type="ARBA" id="ARBA00023125"/>
    </source>
</evidence>
<dbReference type="InterPro" id="IPR001387">
    <property type="entry name" value="Cro/C1-type_HTH"/>
</dbReference>